<evidence type="ECO:0000256" key="2">
    <source>
        <dbReference type="SAM" id="MobiDB-lite"/>
    </source>
</evidence>
<name>A0ABM1P052_DROAR</name>
<evidence type="ECO:0000256" key="3">
    <source>
        <dbReference type="SAM" id="Phobius"/>
    </source>
</evidence>
<keyword evidence="4" id="KW-0732">Signal</keyword>
<keyword evidence="6" id="KW-1185">Reference proteome</keyword>
<sequence>MKLCRLAGYLLLLVQLLWPQPSRTIELSTDYAIVSKAAVATTTAPPPTPTSAAPPGRSFKGRIQTTTPRNASKRQARPLASSTSDEPQQQLVAISSKSYISGPTTPPSKLAKRAGLPPQKKFAKDVRNRSSLAVERNRLQHEVPDHVPDSSGYVPQRIGHPVHLEYGSTGVDSSGAPTGSAGYHAAPYEGNKWHEEYWEQDYSGQQYTHNSTRVQHIEAECQDDYMKIRIGFNGSFSGLVYSAGYAYDPDCMYINGSGRDYYEFYIQLNRCGTLGKNSLQEESRKNPTNFMWNTVTVQYNPLIEEEYDEHFKVTCEYGYDFWKTVTFPFLDVEVATGNPVVFTLSPPECYMEIQNGYGIGGPRVTGPVRVGDPLTLIIYMRSKYDGFDIVVNDCYAHNGANKRIQLIDHQGCPVDDKLISRFRGSWSDSGVFETQVYAYMKTFRFTGSPALYIECDVRMCHGRCPSQPCHWRNLKAVTKRDTSNMTATNLSLPPLSDAEIEATESPAQASLSENVNLFQSLRVLQEGESDGDDVYAHRQAKPQLPHQTCLKTSTFSALTASCSALLCVLTVMLFIACSRLKRRKQSTLYDSYIAHKGQID</sequence>
<feature type="signal peptide" evidence="4">
    <location>
        <begin position="1"/>
        <end position="24"/>
    </location>
</feature>
<dbReference type="PANTHER" id="PTHR46560:SF3">
    <property type="entry name" value="ZP DOMAIN-CONTAINING PROTEIN"/>
    <property type="match status" value="1"/>
</dbReference>
<evidence type="ECO:0000259" key="5">
    <source>
        <dbReference type="PROSITE" id="PS51034"/>
    </source>
</evidence>
<dbReference type="Pfam" id="PF00100">
    <property type="entry name" value="Zona_pellucida"/>
    <property type="match status" value="1"/>
</dbReference>
<protein>
    <submittedName>
        <fullName evidence="7">Uncharacterized protein LOC108612223</fullName>
    </submittedName>
</protein>
<feature type="transmembrane region" description="Helical" evidence="3">
    <location>
        <begin position="555"/>
        <end position="576"/>
    </location>
</feature>
<dbReference type="InterPro" id="IPR001507">
    <property type="entry name" value="ZP_dom"/>
</dbReference>
<dbReference type="RefSeq" id="XP_017860588.1">
    <property type="nucleotide sequence ID" value="XM_018005099.1"/>
</dbReference>
<proteinExistence type="predicted"/>
<feature type="compositionally biased region" description="Polar residues" evidence="2">
    <location>
        <begin position="80"/>
        <end position="103"/>
    </location>
</feature>
<gene>
    <name evidence="7" type="primary">LOC108612223</name>
</gene>
<dbReference type="Pfam" id="PF25057">
    <property type="entry name" value="CUT_N"/>
    <property type="match status" value="1"/>
</dbReference>
<keyword evidence="3" id="KW-0472">Membrane</keyword>
<dbReference type="SMART" id="SM00241">
    <property type="entry name" value="ZP"/>
    <property type="match status" value="1"/>
</dbReference>
<evidence type="ECO:0000256" key="1">
    <source>
        <dbReference type="ARBA" id="ARBA00023157"/>
    </source>
</evidence>
<reference evidence="7" key="3">
    <citation type="submission" date="2025-08" db="UniProtKB">
        <authorList>
            <consortium name="RefSeq"/>
        </authorList>
    </citation>
    <scope>IDENTIFICATION</scope>
    <source>
        <tissue evidence="7">Whole organism</tissue>
    </source>
</reference>
<dbReference type="InterPro" id="IPR056953">
    <property type="entry name" value="CUT_N"/>
</dbReference>
<accession>A0ABM1P052</accession>
<dbReference type="PROSITE" id="PS51034">
    <property type="entry name" value="ZP_2"/>
    <property type="match status" value="1"/>
</dbReference>
<feature type="chain" id="PRO_5046648245" evidence="4">
    <location>
        <begin position="25"/>
        <end position="600"/>
    </location>
</feature>
<dbReference type="InterPro" id="IPR055355">
    <property type="entry name" value="ZP-C"/>
</dbReference>
<keyword evidence="3" id="KW-1133">Transmembrane helix</keyword>
<evidence type="ECO:0000313" key="6">
    <source>
        <dbReference type="Proteomes" id="UP000694904"/>
    </source>
</evidence>
<evidence type="ECO:0000313" key="7">
    <source>
        <dbReference type="RefSeq" id="XP_017860588.1"/>
    </source>
</evidence>
<feature type="region of interest" description="Disordered" evidence="2">
    <location>
        <begin position="41"/>
        <end position="128"/>
    </location>
</feature>
<dbReference type="GeneID" id="108612223"/>
<dbReference type="PANTHER" id="PTHR46560">
    <property type="entry name" value="CYPHER, ISOFORM B"/>
    <property type="match status" value="1"/>
</dbReference>
<keyword evidence="1" id="KW-1015">Disulfide bond</keyword>
<keyword evidence="3" id="KW-0812">Transmembrane</keyword>
<feature type="domain" description="ZP" evidence="5">
    <location>
        <begin position="220"/>
        <end position="476"/>
    </location>
</feature>
<evidence type="ECO:0000256" key="4">
    <source>
        <dbReference type="SAM" id="SignalP"/>
    </source>
</evidence>
<dbReference type="Gene3D" id="2.60.40.4100">
    <property type="entry name" value="Zona pellucida, ZP-C domain"/>
    <property type="match status" value="1"/>
</dbReference>
<dbReference type="Proteomes" id="UP000694904">
    <property type="component" value="Chromosome 4"/>
</dbReference>
<dbReference type="InterPro" id="IPR042235">
    <property type="entry name" value="ZP-C_dom"/>
</dbReference>
<reference evidence="6" key="1">
    <citation type="journal article" date="1997" name="Nucleic Acids Res.">
        <title>tRNAscan-SE: a program for improved detection of transfer RNA genes in genomic sequence.</title>
        <authorList>
            <person name="Lowe T.M."/>
            <person name="Eddy S.R."/>
        </authorList>
    </citation>
    <scope>NUCLEOTIDE SEQUENCE [LARGE SCALE GENOMIC DNA]</scope>
</reference>
<organism evidence="6 7">
    <name type="scientific">Drosophila arizonae</name>
    <name type="common">Fruit fly</name>
    <dbReference type="NCBI Taxonomy" id="7263"/>
    <lineage>
        <taxon>Eukaryota</taxon>
        <taxon>Metazoa</taxon>
        <taxon>Ecdysozoa</taxon>
        <taxon>Arthropoda</taxon>
        <taxon>Hexapoda</taxon>
        <taxon>Insecta</taxon>
        <taxon>Pterygota</taxon>
        <taxon>Neoptera</taxon>
        <taxon>Endopterygota</taxon>
        <taxon>Diptera</taxon>
        <taxon>Brachycera</taxon>
        <taxon>Muscomorpha</taxon>
        <taxon>Ephydroidea</taxon>
        <taxon>Drosophilidae</taxon>
        <taxon>Drosophila</taxon>
    </lineage>
</organism>
<reference evidence="6" key="2">
    <citation type="journal article" date="2016" name="G3 (Bethesda)">
        <title>Genome Evolution in Three Species of Cactophilic Drosophila.</title>
        <authorList>
            <person name="Sanchez-Flores A."/>
            <person name="Penazola F."/>
            <person name="Carpinteyro-Ponce J."/>
            <person name="Nazario-Yepiz N."/>
            <person name="Abreu-Goodger C."/>
            <person name="Machado C.A."/>
            <person name="Markow T.A."/>
        </authorList>
    </citation>
    <scope>NUCLEOTIDE SEQUENCE [LARGE SCALE GENOMIC DNA]</scope>
</reference>